<keyword evidence="3" id="KW-1185">Reference proteome</keyword>
<keyword evidence="1" id="KW-0732">Signal</keyword>
<evidence type="ECO:0000256" key="1">
    <source>
        <dbReference type="SAM" id="SignalP"/>
    </source>
</evidence>
<dbReference type="RefSeq" id="WP_208177613.1">
    <property type="nucleotide sequence ID" value="NZ_JAGETZ010000013.1"/>
</dbReference>
<dbReference type="Proteomes" id="UP000664369">
    <property type="component" value="Unassembled WGS sequence"/>
</dbReference>
<dbReference type="PROSITE" id="PS51257">
    <property type="entry name" value="PROKAR_LIPOPROTEIN"/>
    <property type="match status" value="1"/>
</dbReference>
<proteinExistence type="predicted"/>
<reference evidence="2 3" key="1">
    <citation type="submission" date="2021-03" db="EMBL/GenBank/DDBJ databases">
        <authorList>
            <person name="Kim M.K."/>
        </authorList>
    </citation>
    <scope>NUCLEOTIDE SEQUENCE [LARGE SCALE GENOMIC DNA]</scope>
    <source>
        <strain evidence="2 3">BT442</strain>
    </source>
</reference>
<sequence>MKKLLLLLSAGTSLLLGSCAVYMPIQCAAPQIKDKNEVELTGSTYVNGRYEAAAAYSPVRHLLVRAAYSSLPRGSNDSTYYRGHQYEVAAGTYWPIGSQWLLGGLAGFGQAHSEARYLNDGQIIFLGQRTQHIFDADYNKLFGEVYGSLQASNTVSFGAAYRVTQVKFTSLSDVGVPLDLRSMTRSEPMFFFRVRPGSGEADTRPVQLQFTLGTSTTFGYQNTAGSSNTDYQVQKPRGYITLGISFFPHCLLRQYRENSNIE</sequence>
<feature type="chain" id="PRO_5046659797" description="Lipoprotein" evidence="1">
    <location>
        <begin position="24"/>
        <end position="262"/>
    </location>
</feature>
<evidence type="ECO:0000313" key="2">
    <source>
        <dbReference type="EMBL" id="MBO2011930.1"/>
    </source>
</evidence>
<evidence type="ECO:0000313" key="3">
    <source>
        <dbReference type="Proteomes" id="UP000664369"/>
    </source>
</evidence>
<name>A0ABS3QKY6_9BACT</name>
<organism evidence="2 3">
    <name type="scientific">Hymenobacter negativus</name>
    <dbReference type="NCBI Taxonomy" id="2795026"/>
    <lineage>
        <taxon>Bacteria</taxon>
        <taxon>Pseudomonadati</taxon>
        <taxon>Bacteroidota</taxon>
        <taxon>Cytophagia</taxon>
        <taxon>Cytophagales</taxon>
        <taxon>Hymenobacteraceae</taxon>
        <taxon>Hymenobacter</taxon>
    </lineage>
</organism>
<gene>
    <name evidence="2" type="ORF">J4E00_22890</name>
</gene>
<feature type="signal peptide" evidence="1">
    <location>
        <begin position="1"/>
        <end position="23"/>
    </location>
</feature>
<evidence type="ECO:0008006" key="4">
    <source>
        <dbReference type="Google" id="ProtNLM"/>
    </source>
</evidence>
<accession>A0ABS3QKY6</accession>
<comment type="caution">
    <text evidence="2">The sequence shown here is derived from an EMBL/GenBank/DDBJ whole genome shotgun (WGS) entry which is preliminary data.</text>
</comment>
<protein>
    <recommendedName>
        <fullName evidence="4">Lipoprotein</fullName>
    </recommendedName>
</protein>
<dbReference type="EMBL" id="JAGETZ010000013">
    <property type="protein sequence ID" value="MBO2011930.1"/>
    <property type="molecule type" value="Genomic_DNA"/>
</dbReference>